<proteinExistence type="predicted"/>
<reference evidence="1 2" key="1">
    <citation type="submission" date="2018-11" db="EMBL/GenBank/DDBJ databases">
        <authorList>
            <consortium name="Pathogen Informatics"/>
        </authorList>
    </citation>
    <scope>NUCLEOTIDE SEQUENCE [LARGE SCALE GENOMIC DNA]</scope>
</reference>
<dbReference type="Proteomes" id="UP000271889">
    <property type="component" value="Unassembled WGS sequence"/>
</dbReference>
<dbReference type="EMBL" id="UYRV01000779">
    <property type="protein sequence ID" value="VDK45489.1"/>
    <property type="molecule type" value="Genomic_DNA"/>
</dbReference>
<dbReference type="AlphaFoldDB" id="A0A3P6QAE6"/>
<name>A0A3P6QAE6_CYLGO</name>
<evidence type="ECO:0000313" key="1">
    <source>
        <dbReference type="EMBL" id="VDK45489.1"/>
    </source>
</evidence>
<dbReference type="OrthoDB" id="5812413at2759"/>
<evidence type="ECO:0000313" key="2">
    <source>
        <dbReference type="Proteomes" id="UP000271889"/>
    </source>
</evidence>
<organism evidence="1 2">
    <name type="scientific">Cylicostephanus goldi</name>
    <name type="common">Nematode worm</name>
    <dbReference type="NCBI Taxonomy" id="71465"/>
    <lineage>
        <taxon>Eukaryota</taxon>
        <taxon>Metazoa</taxon>
        <taxon>Ecdysozoa</taxon>
        <taxon>Nematoda</taxon>
        <taxon>Chromadorea</taxon>
        <taxon>Rhabditida</taxon>
        <taxon>Rhabditina</taxon>
        <taxon>Rhabditomorpha</taxon>
        <taxon>Strongyloidea</taxon>
        <taxon>Strongylidae</taxon>
        <taxon>Cylicostephanus</taxon>
    </lineage>
</organism>
<gene>
    <name evidence="1" type="ORF">CGOC_LOCUS531</name>
</gene>
<keyword evidence="2" id="KW-1185">Reference proteome</keyword>
<protein>
    <submittedName>
        <fullName evidence="1">Uncharacterized protein</fullName>
    </submittedName>
</protein>
<sequence length="92" mass="10586">MPKRGFPPNPVPENYVRLDQITDELYDMFCKEVIDEVEQDCDPQQRRLLDNMCSSGDFGAAVDFYDEILGELPVVMVHMRTSKVFLSPSLRS</sequence>
<accession>A0A3P6QAE6</accession>